<organism evidence="1">
    <name type="scientific">Fusarium oxysporum f. sp. pisi HDV247</name>
    <dbReference type="NCBI Taxonomy" id="1080344"/>
    <lineage>
        <taxon>Eukaryota</taxon>
        <taxon>Fungi</taxon>
        <taxon>Dikarya</taxon>
        <taxon>Ascomycota</taxon>
        <taxon>Pezizomycotina</taxon>
        <taxon>Sordariomycetes</taxon>
        <taxon>Hypocreomycetidae</taxon>
        <taxon>Hypocreales</taxon>
        <taxon>Nectriaceae</taxon>
        <taxon>Fusarium</taxon>
        <taxon>Fusarium oxysporum species complex</taxon>
    </lineage>
</organism>
<name>W9NP64_FUSOX</name>
<protein>
    <submittedName>
        <fullName evidence="1">Uncharacterized protein</fullName>
    </submittedName>
</protein>
<reference evidence="1" key="2">
    <citation type="submission" date="2012-05" db="EMBL/GenBank/DDBJ databases">
        <title>Annotation of the Genome Sequence of Fusarium oxysporum HDV247.</title>
        <authorList>
            <consortium name="The Broad Institute Genomics Platform"/>
            <person name="Ma L.-J."/>
            <person name="Corby-Kistler H."/>
            <person name="Broz K."/>
            <person name="Gale L.R."/>
            <person name="Jonkers W."/>
            <person name="O'Donnell K."/>
            <person name="Ploetz R."/>
            <person name="Steinberg C."/>
            <person name="Schwartz D.C."/>
            <person name="VanEtten H."/>
            <person name="Zhou S."/>
            <person name="Young S.K."/>
            <person name="Zeng Q."/>
            <person name="Gargeya S."/>
            <person name="Fitzgerald M."/>
            <person name="Abouelleil A."/>
            <person name="Alvarado L."/>
            <person name="Chapman S.B."/>
            <person name="Gainer-Dewar J."/>
            <person name="Goldberg J."/>
            <person name="Griggs A."/>
            <person name="Gujja S."/>
            <person name="Hansen M."/>
            <person name="Howarth C."/>
            <person name="Imamovic A."/>
            <person name="Ireland A."/>
            <person name="Larimer J."/>
            <person name="McCowan C."/>
            <person name="Murphy C."/>
            <person name="Pearson M."/>
            <person name="Poon T.W."/>
            <person name="Priest M."/>
            <person name="Roberts A."/>
            <person name="Saif S."/>
            <person name="Shea T."/>
            <person name="Sykes S."/>
            <person name="Wortman J."/>
            <person name="Nusbaum C."/>
            <person name="Birren B."/>
        </authorList>
    </citation>
    <scope>NUCLEOTIDE SEQUENCE</scope>
    <source>
        <strain evidence="1">HDV247</strain>
    </source>
</reference>
<dbReference type="EMBL" id="JH651094">
    <property type="protein sequence ID" value="EXA29630.1"/>
    <property type="molecule type" value="Genomic_DNA"/>
</dbReference>
<proteinExistence type="predicted"/>
<accession>W9NP64</accession>
<dbReference type="Proteomes" id="UP000030751">
    <property type="component" value="Unassembled WGS sequence"/>
</dbReference>
<gene>
    <name evidence="1" type="ORF">FOVG_18901</name>
</gene>
<reference evidence="1" key="1">
    <citation type="submission" date="2011-10" db="EMBL/GenBank/DDBJ databases">
        <title>The Genome Sequence of Fusarium oxysporum HDV247.</title>
        <authorList>
            <consortium name="The Broad Institute Genome Sequencing Platform"/>
            <person name="Ma L.-J."/>
            <person name="Gale L.R."/>
            <person name="Schwartz D.C."/>
            <person name="Zhou S."/>
            <person name="Corby-Kistler H."/>
            <person name="Young S.K."/>
            <person name="Zeng Q."/>
            <person name="Gargeya S."/>
            <person name="Fitzgerald M."/>
            <person name="Haas B."/>
            <person name="Abouelleil A."/>
            <person name="Alvarado L."/>
            <person name="Arachchi H.M."/>
            <person name="Berlin A."/>
            <person name="Brown A."/>
            <person name="Chapman S.B."/>
            <person name="Chen Z."/>
            <person name="Dunbar C."/>
            <person name="Freedman E."/>
            <person name="Gearin G."/>
            <person name="Goldberg J."/>
            <person name="Griggs A."/>
            <person name="Gujja S."/>
            <person name="Heiman D."/>
            <person name="Howarth C."/>
            <person name="Larson L."/>
            <person name="Lui A."/>
            <person name="MacDonald P.J.P."/>
            <person name="Montmayeur A."/>
            <person name="Murphy C."/>
            <person name="Neiman D."/>
            <person name="Pearson M."/>
            <person name="Priest M."/>
            <person name="Roberts A."/>
            <person name="Saif S."/>
            <person name="Shea T."/>
            <person name="Shenoy N."/>
            <person name="Sisk P."/>
            <person name="Stolte C."/>
            <person name="Sykes S."/>
            <person name="Wortman J."/>
            <person name="Nusbaum C."/>
            <person name="Birren B."/>
        </authorList>
    </citation>
    <scope>NUCLEOTIDE SEQUENCE [LARGE SCALE GENOMIC DNA]</scope>
    <source>
        <strain evidence="1">HDV247</strain>
    </source>
</reference>
<dbReference type="HOGENOM" id="CLU_3299397_0_0_1"/>
<evidence type="ECO:0000313" key="1">
    <source>
        <dbReference type="EMBL" id="EXA29630.1"/>
    </source>
</evidence>
<sequence>MNSGLRISAFDANEFRCPQGQTFSHGAQYLEVRFPSARLT</sequence>
<dbReference type="AlphaFoldDB" id="W9NP64"/>